<evidence type="ECO:0000313" key="4">
    <source>
        <dbReference type="EMBL" id="PNF41407.1"/>
    </source>
</evidence>
<dbReference type="InterPro" id="IPR000266">
    <property type="entry name" value="Ribosomal_uS17"/>
</dbReference>
<dbReference type="EMBL" id="NEVH01002717">
    <property type="protein sequence ID" value="PNF41407.1"/>
    <property type="molecule type" value="Genomic_DNA"/>
</dbReference>
<dbReference type="PANTHER" id="PTHR24088:SF0">
    <property type="entry name" value="SMALL RIBOSOMAL SUBUNIT PROTEIN US17M"/>
    <property type="match status" value="1"/>
</dbReference>
<evidence type="ECO:0008006" key="6">
    <source>
        <dbReference type="Google" id="ProtNLM"/>
    </source>
</evidence>
<dbReference type="InterPro" id="IPR039193">
    <property type="entry name" value="Ribosomal_uS17m_metazoa"/>
</dbReference>
<dbReference type="GO" id="GO:0003735">
    <property type="term" value="F:structural constituent of ribosome"/>
    <property type="evidence" value="ECO:0007669"/>
    <property type="project" value="InterPro"/>
</dbReference>
<evidence type="ECO:0000256" key="2">
    <source>
        <dbReference type="ARBA" id="ARBA00022980"/>
    </source>
</evidence>
<dbReference type="Pfam" id="PF00366">
    <property type="entry name" value="Ribosomal_S17"/>
    <property type="match status" value="1"/>
</dbReference>
<dbReference type="InParanoid" id="A0A2J7RKP4"/>
<sequence>MALTRASKLTKGYKTFMLLGQCVPSVKQNASKIRVKRLVLDEKLLMYFSEFEYYYAYDPEKICKTGDMVLIQRLPEKLTRLITHKVMDVVYPCGDITDPITGKKVVVGKYRDEIEDANKLFGESENRFQYDKAPKRGWLEDKKDFTHRETYIKYHVFEDDDQPYAV</sequence>
<organism evidence="4 5">
    <name type="scientific">Cryptotermes secundus</name>
    <dbReference type="NCBI Taxonomy" id="105785"/>
    <lineage>
        <taxon>Eukaryota</taxon>
        <taxon>Metazoa</taxon>
        <taxon>Ecdysozoa</taxon>
        <taxon>Arthropoda</taxon>
        <taxon>Hexapoda</taxon>
        <taxon>Insecta</taxon>
        <taxon>Pterygota</taxon>
        <taxon>Neoptera</taxon>
        <taxon>Polyneoptera</taxon>
        <taxon>Dictyoptera</taxon>
        <taxon>Blattodea</taxon>
        <taxon>Blattoidea</taxon>
        <taxon>Termitoidae</taxon>
        <taxon>Kalotermitidae</taxon>
        <taxon>Cryptotermitinae</taxon>
        <taxon>Cryptotermes</taxon>
    </lineage>
</organism>
<dbReference type="Gene3D" id="2.40.50.140">
    <property type="entry name" value="Nucleic acid-binding proteins"/>
    <property type="match status" value="1"/>
</dbReference>
<protein>
    <recommendedName>
        <fullName evidence="6">28S ribosomal protein S17, mitochondrial</fullName>
    </recommendedName>
</protein>
<dbReference type="AlphaFoldDB" id="A0A2J7RKP4"/>
<dbReference type="STRING" id="105785.A0A2J7RKP4"/>
<dbReference type="GO" id="GO:0032543">
    <property type="term" value="P:mitochondrial translation"/>
    <property type="evidence" value="ECO:0007669"/>
    <property type="project" value="TreeGrafter"/>
</dbReference>
<dbReference type="PANTHER" id="PTHR24088">
    <property type="entry name" value="28S RIBOSOMAL PROTEIN S17, MITOCHONDRIAL"/>
    <property type="match status" value="1"/>
</dbReference>
<comment type="caution">
    <text evidence="4">The sequence shown here is derived from an EMBL/GenBank/DDBJ whole genome shotgun (WGS) entry which is preliminary data.</text>
</comment>
<evidence type="ECO:0000256" key="3">
    <source>
        <dbReference type="ARBA" id="ARBA00023274"/>
    </source>
</evidence>
<evidence type="ECO:0000313" key="5">
    <source>
        <dbReference type="Proteomes" id="UP000235965"/>
    </source>
</evidence>
<accession>A0A2J7RKP4</accession>
<gene>
    <name evidence="4" type="ORF">B7P43_G14420</name>
</gene>
<keyword evidence="3" id="KW-0687">Ribonucleoprotein</keyword>
<dbReference type="InterPro" id="IPR012340">
    <property type="entry name" value="NA-bd_OB-fold"/>
</dbReference>
<keyword evidence="5" id="KW-1185">Reference proteome</keyword>
<proteinExistence type="inferred from homology"/>
<evidence type="ECO:0000256" key="1">
    <source>
        <dbReference type="ARBA" id="ARBA00010254"/>
    </source>
</evidence>
<dbReference type="SUPFAM" id="SSF50249">
    <property type="entry name" value="Nucleic acid-binding proteins"/>
    <property type="match status" value="1"/>
</dbReference>
<dbReference type="OrthoDB" id="274752at2759"/>
<dbReference type="GO" id="GO:0005763">
    <property type="term" value="C:mitochondrial small ribosomal subunit"/>
    <property type="evidence" value="ECO:0007669"/>
    <property type="project" value="InterPro"/>
</dbReference>
<dbReference type="FunCoup" id="A0A2J7RKP4">
    <property type="interactions" value="1112"/>
</dbReference>
<name>A0A2J7RKP4_9NEOP</name>
<keyword evidence="2" id="KW-0689">Ribosomal protein</keyword>
<comment type="similarity">
    <text evidence="1">Belongs to the universal ribosomal protein uS17 family.</text>
</comment>
<reference evidence="4 5" key="1">
    <citation type="submission" date="2017-12" db="EMBL/GenBank/DDBJ databases">
        <title>Hemimetabolous genomes reveal molecular basis of termite eusociality.</title>
        <authorList>
            <person name="Harrison M.C."/>
            <person name="Jongepier E."/>
            <person name="Robertson H.M."/>
            <person name="Arning N."/>
            <person name="Bitard-Feildel T."/>
            <person name="Chao H."/>
            <person name="Childers C.P."/>
            <person name="Dinh H."/>
            <person name="Doddapaneni H."/>
            <person name="Dugan S."/>
            <person name="Gowin J."/>
            <person name="Greiner C."/>
            <person name="Han Y."/>
            <person name="Hu H."/>
            <person name="Hughes D.S.T."/>
            <person name="Huylmans A.-K."/>
            <person name="Kemena C."/>
            <person name="Kremer L.P.M."/>
            <person name="Lee S.L."/>
            <person name="Lopez-Ezquerra A."/>
            <person name="Mallet L."/>
            <person name="Monroy-Kuhn J.M."/>
            <person name="Moser A."/>
            <person name="Murali S.C."/>
            <person name="Muzny D.M."/>
            <person name="Otani S."/>
            <person name="Piulachs M.-D."/>
            <person name="Poelchau M."/>
            <person name="Qu J."/>
            <person name="Schaub F."/>
            <person name="Wada-Katsumata A."/>
            <person name="Worley K.C."/>
            <person name="Xie Q."/>
            <person name="Ylla G."/>
            <person name="Poulsen M."/>
            <person name="Gibbs R.A."/>
            <person name="Schal C."/>
            <person name="Richards S."/>
            <person name="Belles X."/>
            <person name="Korb J."/>
            <person name="Bornberg-Bauer E."/>
        </authorList>
    </citation>
    <scope>NUCLEOTIDE SEQUENCE [LARGE SCALE GENOMIC DNA]</scope>
    <source>
        <tissue evidence="4">Whole body</tissue>
    </source>
</reference>
<dbReference type="Proteomes" id="UP000235965">
    <property type="component" value="Unassembled WGS sequence"/>
</dbReference>